<dbReference type="EMBL" id="JBBPBN010000089">
    <property type="protein sequence ID" value="KAK8981539.1"/>
    <property type="molecule type" value="Genomic_DNA"/>
</dbReference>
<evidence type="ECO:0000313" key="2">
    <source>
        <dbReference type="Proteomes" id="UP001396334"/>
    </source>
</evidence>
<reference evidence="1 2" key="1">
    <citation type="journal article" date="2024" name="G3 (Bethesda)">
        <title>Genome assembly of Hibiscus sabdariffa L. provides insights into metabolisms of medicinal natural products.</title>
        <authorList>
            <person name="Kim T."/>
        </authorList>
    </citation>
    <scope>NUCLEOTIDE SEQUENCE [LARGE SCALE GENOMIC DNA]</scope>
    <source>
        <strain evidence="1">TK-2024</strain>
        <tissue evidence="1">Old leaves</tissue>
    </source>
</reference>
<organism evidence="1 2">
    <name type="scientific">Hibiscus sabdariffa</name>
    <name type="common">roselle</name>
    <dbReference type="NCBI Taxonomy" id="183260"/>
    <lineage>
        <taxon>Eukaryota</taxon>
        <taxon>Viridiplantae</taxon>
        <taxon>Streptophyta</taxon>
        <taxon>Embryophyta</taxon>
        <taxon>Tracheophyta</taxon>
        <taxon>Spermatophyta</taxon>
        <taxon>Magnoliopsida</taxon>
        <taxon>eudicotyledons</taxon>
        <taxon>Gunneridae</taxon>
        <taxon>Pentapetalae</taxon>
        <taxon>rosids</taxon>
        <taxon>malvids</taxon>
        <taxon>Malvales</taxon>
        <taxon>Malvaceae</taxon>
        <taxon>Malvoideae</taxon>
        <taxon>Hibiscus</taxon>
    </lineage>
</organism>
<protein>
    <submittedName>
        <fullName evidence="1">Uncharacterized protein</fullName>
    </submittedName>
</protein>
<evidence type="ECO:0000313" key="1">
    <source>
        <dbReference type="EMBL" id="KAK8981539.1"/>
    </source>
</evidence>
<dbReference type="Proteomes" id="UP001396334">
    <property type="component" value="Unassembled WGS sequence"/>
</dbReference>
<name>A0ABR2NZA0_9ROSI</name>
<sequence>MLDSAGRDALKHLLETEKCTLSSASSARENGASSAGRMVLRRRTADANEAEVAHPASAFLLARHRILLLRMSR</sequence>
<accession>A0ABR2NZA0</accession>
<gene>
    <name evidence="1" type="ORF">V6N11_027952</name>
</gene>
<keyword evidence="2" id="KW-1185">Reference proteome</keyword>
<proteinExistence type="predicted"/>
<comment type="caution">
    <text evidence="1">The sequence shown here is derived from an EMBL/GenBank/DDBJ whole genome shotgun (WGS) entry which is preliminary data.</text>
</comment>